<gene>
    <name evidence="2" type="ORF">JOC28_001764</name>
</gene>
<evidence type="ECO:0000313" key="2">
    <source>
        <dbReference type="EMBL" id="MBM7643454.1"/>
    </source>
</evidence>
<protein>
    <recommendedName>
        <fullName evidence="4">Type I toxin-antitoxin system Fst family toxin</fullName>
    </recommendedName>
</protein>
<feature type="transmembrane region" description="Helical" evidence="1">
    <location>
        <begin position="6"/>
        <end position="26"/>
    </location>
</feature>
<proteinExistence type="predicted"/>
<organism evidence="2 3">
    <name type="scientific">Streptococcus loxodontisalivarius</name>
    <dbReference type="NCBI Taxonomy" id="1349415"/>
    <lineage>
        <taxon>Bacteria</taxon>
        <taxon>Bacillati</taxon>
        <taxon>Bacillota</taxon>
        <taxon>Bacilli</taxon>
        <taxon>Lactobacillales</taxon>
        <taxon>Streptococcaceae</taxon>
        <taxon>Streptococcus</taxon>
    </lineage>
</organism>
<keyword evidence="1" id="KW-0812">Transmembrane</keyword>
<sequence length="35" mass="4061">MLKEIFIIILAPLVVNLITKLVSDWLDSKQGKHKR</sequence>
<name>A0ABS2PTU3_9STRE</name>
<keyword evidence="1" id="KW-0472">Membrane</keyword>
<reference evidence="2 3" key="1">
    <citation type="submission" date="2021-01" db="EMBL/GenBank/DDBJ databases">
        <title>Genomic Encyclopedia of Type Strains, Phase IV (KMG-IV): sequencing the most valuable type-strain genomes for metagenomic binning, comparative biology and taxonomic classification.</title>
        <authorList>
            <person name="Goeker M."/>
        </authorList>
    </citation>
    <scope>NUCLEOTIDE SEQUENCE [LARGE SCALE GENOMIC DNA]</scope>
    <source>
        <strain evidence="2 3">DSM 27382</strain>
    </source>
</reference>
<evidence type="ECO:0000256" key="1">
    <source>
        <dbReference type="SAM" id="Phobius"/>
    </source>
</evidence>
<accession>A0ABS2PTU3</accession>
<evidence type="ECO:0008006" key="4">
    <source>
        <dbReference type="Google" id="ProtNLM"/>
    </source>
</evidence>
<dbReference type="Proteomes" id="UP000697472">
    <property type="component" value="Unassembled WGS sequence"/>
</dbReference>
<comment type="caution">
    <text evidence="2">The sequence shown here is derived from an EMBL/GenBank/DDBJ whole genome shotgun (WGS) entry which is preliminary data.</text>
</comment>
<evidence type="ECO:0000313" key="3">
    <source>
        <dbReference type="Proteomes" id="UP000697472"/>
    </source>
</evidence>
<dbReference type="EMBL" id="JAFBEH010000045">
    <property type="protein sequence ID" value="MBM7643454.1"/>
    <property type="molecule type" value="Genomic_DNA"/>
</dbReference>
<keyword evidence="3" id="KW-1185">Reference proteome</keyword>
<keyword evidence="1" id="KW-1133">Transmembrane helix</keyword>